<evidence type="ECO:0000313" key="10">
    <source>
        <dbReference type="EMBL" id="KAK2567128.1"/>
    </source>
</evidence>
<dbReference type="PROSITE" id="PS01186">
    <property type="entry name" value="EGF_2"/>
    <property type="match status" value="1"/>
</dbReference>
<feature type="domain" description="EGF-like" evidence="9">
    <location>
        <begin position="434"/>
        <end position="470"/>
    </location>
</feature>
<comment type="subcellular location">
    <subcellularLocation>
        <location evidence="1">Secreted</location>
    </subcellularLocation>
</comment>
<dbReference type="SMART" id="SM00181">
    <property type="entry name" value="EGF"/>
    <property type="match status" value="2"/>
</dbReference>
<evidence type="ECO:0000256" key="7">
    <source>
        <dbReference type="PROSITE-ProRule" id="PRU00076"/>
    </source>
</evidence>
<gene>
    <name evidence="10" type="ORF">P5673_008928</name>
</gene>
<evidence type="ECO:0000256" key="8">
    <source>
        <dbReference type="SAM" id="Phobius"/>
    </source>
</evidence>
<evidence type="ECO:0000313" key="11">
    <source>
        <dbReference type="Proteomes" id="UP001249851"/>
    </source>
</evidence>
<evidence type="ECO:0000256" key="5">
    <source>
        <dbReference type="ARBA" id="ARBA00023157"/>
    </source>
</evidence>
<keyword evidence="6" id="KW-0325">Glycoprotein</keyword>
<evidence type="ECO:0000256" key="1">
    <source>
        <dbReference type="ARBA" id="ARBA00004613"/>
    </source>
</evidence>
<organism evidence="10 11">
    <name type="scientific">Acropora cervicornis</name>
    <name type="common">Staghorn coral</name>
    <dbReference type="NCBI Taxonomy" id="6130"/>
    <lineage>
        <taxon>Eukaryota</taxon>
        <taxon>Metazoa</taxon>
        <taxon>Cnidaria</taxon>
        <taxon>Anthozoa</taxon>
        <taxon>Hexacorallia</taxon>
        <taxon>Scleractinia</taxon>
        <taxon>Astrocoeniina</taxon>
        <taxon>Acroporidae</taxon>
        <taxon>Acropora</taxon>
    </lineage>
</organism>
<protein>
    <recommendedName>
        <fullName evidence="9">EGF-like domain-containing protein</fullName>
    </recommendedName>
</protein>
<reference evidence="10" key="1">
    <citation type="journal article" date="2023" name="G3 (Bethesda)">
        <title>Whole genome assembly and annotation of the endangered Caribbean coral Acropora cervicornis.</title>
        <authorList>
            <person name="Selwyn J.D."/>
            <person name="Vollmer S.V."/>
        </authorList>
    </citation>
    <scope>NUCLEOTIDE SEQUENCE</scope>
    <source>
        <strain evidence="10">K2</strain>
    </source>
</reference>
<dbReference type="Pfam" id="PF00024">
    <property type="entry name" value="PAN_1"/>
    <property type="match status" value="2"/>
</dbReference>
<dbReference type="PROSITE" id="PS50026">
    <property type="entry name" value="EGF_3"/>
    <property type="match status" value="2"/>
</dbReference>
<dbReference type="PANTHER" id="PTHR24033:SF151">
    <property type="entry name" value="NOTCH 2"/>
    <property type="match status" value="1"/>
</dbReference>
<keyword evidence="2" id="KW-0964">Secreted</keyword>
<keyword evidence="5 7" id="KW-1015">Disulfide bond</keyword>
<dbReference type="SMART" id="SM00179">
    <property type="entry name" value="EGF_CA"/>
    <property type="match status" value="2"/>
</dbReference>
<feature type="non-terminal residue" evidence="10">
    <location>
        <position position="1"/>
    </location>
</feature>
<evidence type="ECO:0000259" key="9">
    <source>
        <dbReference type="PROSITE" id="PS50026"/>
    </source>
</evidence>
<name>A0AAD9QTK0_ACRCE</name>
<dbReference type="FunFam" id="2.10.25.10:FF:000045">
    <property type="entry name" value="Slit guidance ligand 2"/>
    <property type="match status" value="1"/>
</dbReference>
<comment type="caution">
    <text evidence="10">The sequence shown here is derived from an EMBL/GenBank/DDBJ whole genome shotgun (WGS) entry which is preliminary data.</text>
</comment>
<comment type="caution">
    <text evidence="7">Lacks conserved residue(s) required for the propagation of feature annotation.</text>
</comment>
<dbReference type="InterPro" id="IPR000742">
    <property type="entry name" value="EGF"/>
</dbReference>
<feature type="domain" description="EGF-like" evidence="9">
    <location>
        <begin position="142"/>
        <end position="176"/>
    </location>
</feature>
<dbReference type="InterPro" id="IPR003609">
    <property type="entry name" value="Pan_app"/>
</dbReference>
<dbReference type="Proteomes" id="UP001249851">
    <property type="component" value="Unassembled WGS sequence"/>
</dbReference>
<evidence type="ECO:0000256" key="4">
    <source>
        <dbReference type="ARBA" id="ARBA00022737"/>
    </source>
</evidence>
<dbReference type="InterPro" id="IPR051830">
    <property type="entry name" value="NOTCH_homolog"/>
</dbReference>
<dbReference type="Gene3D" id="2.10.25.10">
    <property type="entry name" value="Laminin"/>
    <property type="match status" value="2"/>
</dbReference>
<dbReference type="GO" id="GO:0005509">
    <property type="term" value="F:calcium ion binding"/>
    <property type="evidence" value="ECO:0007669"/>
    <property type="project" value="InterPro"/>
</dbReference>
<dbReference type="PANTHER" id="PTHR24033">
    <property type="entry name" value="EGF-LIKE DOMAIN-CONTAINING PROTEIN"/>
    <property type="match status" value="1"/>
</dbReference>
<dbReference type="Pfam" id="PF00008">
    <property type="entry name" value="EGF"/>
    <property type="match status" value="2"/>
</dbReference>
<dbReference type="SMART" id="SM00473">
    <property type="entry name" value="PAN_AP"/>
    <property type="match status" value="2"/>
</dbReference>
<feature type="transmembrane region" description="Helical" evidence="8">
    <location>
        <begin position="36"/>
        <end position="55"/>
    </location>
</feature>
<reference evidence="10" key="2">
    <citation type="journal article" date="2023" name="Science">
        <title>Genomic signatures of disease resistance in endangered staghorn corals.</title>
        <authorList>
            <person name="Vollmer S.V."/>
            <person name="Selwyn J.D."/>
            <person name="Despard B.A."/>
            <person name="Roesel C.L."/>
        </authorList>
    </citation>
    <scope>NUCLEOTIDE SEQUENCE</scope>
    <source>
        <strain evidence="10">K2</strain>
    </source>
</reference>
<dbReference type="SUPFAM" id="SSF57196">
    <property type="entry name" value="EGF/Laminin"/>
    <property type="match status" value="2"/>
</dbReference>
<dbReference type="InterPro" id="IPR001881">
    <property type="entry name" value="EGF-like_Ca-bd_dom"/>
</dbReference>
<sequence length="643" mass="71761">RLRETGKKEFISLQKAVAPPLILRWKSTYVIHKKSAVIGVYCLFLILGFFSLTRFCTSEAAGQCTTQFSIYGKALIGHVFASAPSISPVRCFVRCQREKICQSLNYVTTEHICELNNRTKEAQPQKLITDPARLHLTNGPLMRDFCIESLCQNGATCVSLQASYTCTCSPGGFKSSAILQDNGSRNYSNELSNFLKPVVQGLSNYTWIRCFHKVEDGWDISKCLKKSHIVACSYLTDEYAFLFSLYNIMGYRPTKLGFRIQMCEYAVMKCHVGLVIFGKGHDLVIHAGSKRGTGTTKPGTYSTPTGCKTGNLCNFFAGSNPFQLSDMEGVYCLFLILGFFSLTRFCTSEAAGQCTTQFPIYGKALIGHVFASAPSISPVRCFVRCQREKICQSLNYVTTEHICELNNRTKEAQPQKLITDPARLYLTNGPLMRVADFCVESLCQNGATCVSLQASYTCTCSPGWTGTYCEFPYDGFKSSAILQDNGSRNYSNELSSFLKPVVQGLSNYTWIRCFHKVEDGWDISRCLNKSGQECSYLTDEYAFLFSLYNIMGYRPTKLGFRRQNYEDAVRKCHFGLVIFGRGHDLVIFAGSKRGTGTTKPGTYSIPTGCRVGSPCNFFAGSNPFNLSDMELFYLSLTPFSLVQ</sequence>
<keyword evidence="4" id="KW-0677">Repeat</keyword>
<proteinExistence type="predicted"/>
<keyword evidence="8" id="KW-1133">Transmembrane helix</keyword>
<dbReference type="GO" id="GO:0005576">
    <property type="term" value="C:extracellular region"/>
    <property type="evidence" value="ECO:0007669"/>
    <property type="project" value="UniProtKB-SubCell"/>
</dbReference>
<feature type="disulfide bond" evidence="7">
    <location>
        <begin position="460"/>
        <end position="469"/>
    </location>
</feature>
<dbReference type="CDD" id="cd00054">
    <property type="entry name" value="EGF_CA"/>
    <property type="match status" value="2"/>
</dbReference>
<dbReference type="GO" id="GO:0007399">
    <property type="term" value="P:nervous system development"/>
    <property type="evidence" value="ECO:0007669"/>
    <property type="project" value="UniProtKB-ARBA"/>
</dbReference>
<keyword evidence="3 7" id="KW-0245">EGF-like domain</keyword>
<accession>A0AAD9QTK0</accession>
<evidence type="ECO:0000256" key="3">
    <source>
        <dbReference type="ARBA" id="ARBA00022536"/>
    </source>
</evidence>
<keyword evidence="11" id="KW-1185">Reference proteome</keyword>
<dbReference type="PROSITE" id="PS00022">
    <property type="entry name" value="EGF_1"/>
    <property type="match status" value="1"/>
</dbReference>
<keyword evidence="8" id="KW-0812">Transmembrane</keyword>
<evidence type="ECO:0000256" key="6">
    <source>
        <dbReference type="ARBA" id="ARBA00023180"/>
    </source>
</evidence>
<dbReference type="AlphaFoldDB" id="A0AAD9QTK0"/>
<keyword evidence="8" id="KW-0472">Membrane</keyword>
<evidence type="ECO:0000256" key="2">
    <source>
        <dbReference type="ARBA" id="ARBA00022525"/>
    </source>
</evidence>
<dbReference type="EMBL" id="JARQWQ010000015">
    <property type="protein sequence ID" value="KAK2567128.1"/>
    <property type="molecule type" value="Genomic_DNA"/>
</dbReference>